<dbReference type="EMBL" id="MTPW01000001">
    <property type="protein sequence ID" value="PQJ32431.1"/>
    <property type="molecule type" value="Genomic_DNA"/>
</dbReference>
<dbReference type="InterPro" id="IPR007024">
    <property type="entry name" value="BLUF_domain"/>
</dbReference>
<dbReference type="Proteomes" id="UP000239747">
    <property type="component" value="Unassembled WGS sequence"/>
</dbReference>
<reference evidence="2 3" key="1">
    <citation type="submission" date="2017-01" db="EMBL/GenBank/DDBJ databases">
        <title>Trade-off between light-utilization and light-protection in marine flavobacteria.</title>
        <authorList>
            <person name="Kumagai Y."/>
            <person name="Yoshizawa S."/>
            <person name="Kogure K."/>
            <person name="Iwasaki W."/>
        </authorList>
    </citation>
    <scope>NUCLEOTIDE SEQUENCE [LARGE SCALE GENOMIC DNA]</scope>
    <source>
        <strain evidence="2 3">KCTC 32109</strain>
    </source>
</reference>
<accession>A0A2S7UCX4</accession>
<proteinExistence type="predicted"/>
<dbReference type="InterPro" id="IPR036046">
    <property type="entry name" value="Acylphosphatase-like_dom_sf"/>
</dbReference>
<dbReference type="SMART" id="SM01034">
    <property type="entry name" value="BLUF"/>
    <property type="match status" value="1"/>
</dbReference>
<dbReference type="Pfam" id="PF04940">
    <property type="entry name" value="BLUF"/>
    <property type="match status" value="1"/>
</dbReference>
<feature type="domain" description="BLUF" evidence="1">
    <location>
        <begin position="3"/>
        <end position="94"/>
    </location>
</feature>
<sequence length="147" mass="16939">MKLRRIVYTSKACKDFNKRDLLDLLHDSRAYNTLDNISGVLVHKDGYFLQIIEGELNKMTELLERLVKDSRHTDFKILNDSIVKNRLFSNWSMGCADFNDPSISMIPGILHGFENPNLSNELINQLPEIADYLHTHLTHQQVNGTQV</sequence>
<evidence type="ECO:0000259" key="1">
    <source>
        <dbReference type="PROSITE" id="PS50925"/>
    </source>
</evidence>
<evidence type="ECO:0000313" key="2">
    <source>
        <dbReference type="EMBL" id="PQJ32431.1"/>
    </source>
</evidence>
<dbReference type="SUPFAM" id="SSF54975">
    <property type="entry name" value="Acylphosphatase/BLUF domain-like"/>
    <property type="match status" value="1"/>
</dbReference>
<dbReference type="AlphaFoldDB" id="A0A2S7UCX4"/>
<name>A0A2S7UCX4_9FLAO</name>
<organism evidence="2 3">
    <name type="scientific">Nonlabens arenilitoris</name>
    <dbReference type="NCBI Taxonomy" id="1217969"/>
    <lineage>
        <taxon>Bacteria</taxon>
        <taxon>Pseudomonadati</taxon>
        <taxon>Bacteroidota</taxon>
        <taxon>Flavobacteriia</taxon>
        <taxon>Flavobacteriales</taxon>
        <taxon>Flavobacteriaceae</taxon>
        <taxon>Nonlabens</taxon>
    </lineage>
</organism>
<protein>
    <recommendedName>
        <fullName evidence="1">BLUF domain-containing protein</fullName>
    </recommendedName>
</protein>
<evidence type="ECO:0000313" key="3">
    <source>
        <dbReference type="Proteomes" id="UP000239747"/>
    </source>
</evidence>
<dbReference type="RefSeq" id="WP_105071508.1">
    <property type="nucleotide sequence ID" value="NZ_MTPW01000001.1"/>
</dbReference>
<keyword evidence="3" id="KW-1185">Reference proteome</keyword>
<gene>
    <name evidence="2" type="ORF">BST92_11060</name>
</gene>
<comment type="caution">
    <text evidence="2">The sequence shown here is derived from an EMBL/GenBank/DDBJ whole genome shotgun (WGS) entry which is preliminary data.</text>
</comment>
<dbReference type="PROSITE" id="PS50925">
    <property type="entry name" value="BLUF"/>
    <property type="match status" value="1"/>
</dbReference>
<dbReference type="OrthoDB" id="1122028at2"/>
<dbReference type="GO" id="GO:0009882">
    <property type="term" value="F:blue light photoreceptor activity"/>
    <property type="evidence" value="ECO:0007669"/>
    <property type="project" value="InterPro"/>
</dbReference>
<dbReference type="Gene3D" id="3.30.70.100">
    <property type="match status" value="1"/>
</dbReference>
<dbReference type="GO" id="GO:0071949">
    <property type="term" value="F:FAD binding"/>
    <property type="evidence" value="ECO:0007669"/>
    <property type="project" value="InterPro"/>
</dbReference>